<dbReference type="Pfam" id="PF13489">
    <property type="entry name" value="Methyltransf_23"/>
    <property type="match status" value="1"/>
</dbReference>
<evidence type="ECO:0000313" key="1">
    <source>
        <dbReference type="EMBL" id="MFD1385018.1"/>
    </source>
</evidence>
<dbReference type="SUPFAM" id="SSF53335">
    <property type="entry name" value="S-adenosyl-L-methionine-dependent methyltransferases"/>
    <property type="match status" value="1"/>
</dbReference>
<dbReference type="EMBL" id="JBHTMN010000018">
    <property type="protein sequence ID" value="MFD1385018.1"/>
    <property type="molecule type" value="Genomic_DNA"/>
</dbReference>
<dbReference type="PANTHER" id="PTHR43861:SF1">
    <property type="entry name" value="TRANS-ACONITATE 2-METHYLTRANSFERASE"/>
    <property type="match status" value="1"/>
</dbReference>
<dbReference type="CDD" id="cd02440">
    <property type="entry name" value="AdoMet_MTases"/>
    <property type="match status" value="1"/>
</dbReference>
<dbReference type="Proteomes" id="UP001597059">
    <property type="component" value="Unassembled WGS sequence"/>
</dbReference>
<reference evidence="2" key="1">
    <citation type="journal article" date="2019" name="Int. J. Syst. Evol. Microbiol.">
        <title>The Global Catalogue of Microorganisms (GCM) 10K type strain sequencing project: providing services to taxonomists for standard genome sequencing and annotation.</title>
        <authorList>
            <consortium name="The Broad Institute Genomics Platform"/>
            <consortium name="The Broad Institute Genome Sequencing Center for Infectious Disease"/>
            <person name="Wu L."/>
            <person name="Ma J."/>
        </authorList>
    </citation>
    <scope>NUCLEOTIDE SEQUENCE [LARGE SCALE GENOMIC DNA]</scope>
    <source>
        <strain evidence="2">JCM 30774</strain>
    </source>
</reference>
<dbReference type="GO" id="GO:0102208">
    <property type="term" value="F:2-polyprenyl-6-hydroxyphenol methylase activity"/>
    <property type="evidence" value="ECO:0007669"/>
    <property type="project" value="UniProtKB-EC"/>
</dbReference>
<proteinExistence type="predicted"/>
<evidence type="ECO:0000313" key="2">
    <source>
        <dbReference type="Proteomes" id="UP001597059"/>
    </source>
</evidence>
<protein>
    <submittedName>
        <fullName evidence="1">Class I SAM-dependent methyltransferase</fullName>
        <ecNumber evidence="1">2.1.1.222</ecNumber>
        <ecNumber evidence="1">2.1.1.64</ecNumber>
    </submittedName>
</protein>
<name>A0ABW4B667_9GAMM</name>
<dbReference type="GO" id="GO:0032259">
    <property type="term" value="P:methylation"/>
    <property type="evidence" value="ECO:0007669"/>
    <property type="project" value="UniProtKB-KW"/>
</dbReference>
<organism evidence="1 2">
    <name type="scientific">Rhodanobacter aciditrophus</name>
    <dbReference type="NCBI Taxonomy" id="1623218"/>
    <lineage>
        <taxon>Bacteria</taxon>
        <taxon>Pseudomonadati</taxon>
        <taxon>Pseudomonadota</taxon>
        <taxon>Gammaproteobacteria</taxon>
        <taxon>Lysobacterales</taxon>
        <taxon>Rhodanobacteraceae</taxon>
        <taxon>Rhodanobacter</taxon>
    </lineage>
</organism>
<dbReference type="GO" id="GO:0061542">
    <property type="term" value="F:3-demethylubiquinol 3-O-methyltransferase activity"/>
    <property type="evidence" value="ECO:0007669"/>
    <property type="project" value="UniProtKB-EC"/>
</dbReference>
<comment type="caution">
    <text evidence="1">The sequence shown here is derived from an EMBL/GenBank/DDBJ whole genome shotgun (WGS) entry which is preliminary data.</text>
</comment>
<dbReference type="PANTHER" id="PTHR43861">
    <property type="entry name" value="TRANS-ACONITATE 2-METHYLTRANSFERASE-RELATED"/>
    <property type="match status" value="1"/>
</dbReference>
<dbReference type="RefSeq" id="WP_377369783.1">
    <property type="nucleotide sequence ID" value="NZ_JBHTMN010000018.1"/>
</dbReference>
<dbReference type="InterPro" id="IPR029063">
    <property type="entry name" value="SAM-dependent_MTases_sf"/>
</dbReference>
<gene>
    <name evidence="1" type="ORF">ACFQ45_16815</name>
</gene>
<dbReference type="EC" id="2.1.1.222" evidence="1"/>
<keyword evidence="2" id="KW-1185">Reference proteome</keyword>
<dbReference type="EC" id="2.1.1.64" evidence="1"/>
<accession>A0ABW4B667</accession>
<dbReference type="Gene3D" id="3.40.50.150">
    <property type="entry name" value="Vaccinia Virus protein VP39"/>
    <property type="match status" value="1"/>
</dbReference>
<sequence>MDLKANTTLYYNTYAEDFAQSTLSVDMSDLYQRFLPLISPSGHLLDAGCGSGRDAKYFQSLGYEVSAFDASSELAQMASNYLNINVDVLTFQTFNESDMYDGIWCCASLLHVPKVELMDAISRLRRALKQHGVLYMSFKYGDEERIKEGRFFCDQNEQTINQYLAGFDVKDMWITGDQREGRSSELWLNVIVEKQE</sequence>
<keyword evidence="1" id="KW-0489">Methyltransferase</keyword>
<keyword evidence="1" id="KW-0808">Transferase</keyword>